<accession>A0A6G0VYP5</accession>
<dbReference type="Proteomes" id="UP000478052">
    <property type="component" value="Unassembled WGS sequence"/>
</dbReference>
<dbReference type="EMBL" id="VUJU01010847">
    <property type="protein sequence ID" value="KAF0712738.1"/>
    <property type="molecule type" value="Genomic_DNA"/>
</dbReference>
<evidence type="ECO:0000313" key="1">
    <source>
        <dbReference type="EMBL" id="KAF0708779.1"/>
    </source>
</evidence>
<dbReference type="AlphaFoldDB" id="A0A6G0VYP5"/>
<reference evidence="2 3" key="1">
    <citation type="submission" date="2019-08" db="EMBL/GenBank/DDBJ databases">
        <title>Whole genome of Aphis craccivora.</title>
        <authorList>
            <person name="Voronova N.V."/>
            <person name="Shulinski R.S."/>
            <person name="Bandarenka Y.V."/>
            <person name="Zhorov D.G."/>
            <person name="Warner D."/>
        </authorList>
    </citation>
    <scope>NUCLEOTIDE SEQUENCE [LARGE SCALE GENOMIC DNA]</scope>
    <source>
        <strain evidence="2">180601</strain>
        <tissue evidence="2">Whole Body</tissue>
    </source>
</reference>
<dbReference type="OrthoDB" id="10023262at2759"/>
<evidence type="ECO:0000313" key="2">
    <source>
        <dbReference type="EMBL" id="KAF0712738.1"/>
    </source>
</evidence>
<comment type="caution">
    <text evidence="2">The sequence shown here is derived from an EMBL/GenBank/DDBJ whole genome shotgun (WGS) entry which is preliminary data.</text>
</comment>
<proteinExistence type="predicted"/>
<keyword evidence="3" id="KW-1185">Reference proteome</keyword>
<protein>
    <submittedName>
        <fullName evidence="2">Uncharacterized protein</fullName>
    </submittedName>
</protein>
<gene>
    <name evidence="1" type="ORF">FWK35_00026299</name>
    <name evidence="2" type="ORF">FWK35_00028708</name>
</gene>
<evidence type="ECO:0000313" key="3">
    <source>
        <dbReference type="Proteomes" id="UP000478052"/>
    </source>
</evidence>
<name>A0A6G0VYP5_APHCR</name>
<dbReference type="EMBL" id="VUJU01012088">
    <property type="protein sequence ID" value="KAF0708779.1"/>
    <property type="molecule type" value="Genomic_DNA"/>
</dbReference>
<organism evidence="2 3">
    <name type="scientific">Aphis craccivora</name>
    <name type="common">Cowpea aphid</name>
    <dbReference type="NCBI Taxonomy" id="307492"/>
    <lineage>
        <taxon>Eukaryota</taxon>
        <taxon>Metazoa</taxon>
        <taxon>Ecdysozoa</taxon>
        <taxon>Arthropoda</taxon>
        <taxon>Hexapoda</taxon>
        <taxon>Insecta</taxon>
        <taxon>Pterygota</taxon>
        <taxon>Neoptera</taxon>
        <taxon>Paraneoptera</taxon>
        <taxon>Hemiptera</taxon>
        <taxon>Sternorrhyncha</taxon>
        <taxon>Aphidomorpha</taxon>
        <taxon>Aphidoidea</taxon>
        <taxon>Aphididae</taxon>
        <taxon>Aphidini</taxon>
        <taxon>Aphis</taxon>
        <taxon>Aphis</taxon>
    </lineage>
</organism>
<sequence length="73" mass="8969">MDRGSDLAKNKKPKHRLQKFRPEWLKNQLFKMWLMPNNFNEYEAYYKFCKQTIKSERIVLKNHALSKKHKAIM</sequence>